<feature type="transmembrane region" description="Helical" evidence="1">
    <location>
        <begin position="54"/>
        <end position="74"/>
    </location>
</feature>
<protein>
    <submittedName>
        <fullName evidence="2">Uncharacterized protein</fullName>
    </submittedName>
</protein>
<reference evidence="2" key="1">
    <citation type="submission" date="2015-11" db="EMBL/GenBank/DDBJ databases">
        <title>De novo transcriptome assembly of four potential Pierce s Disease insect vectors from Arizona vineyards.</title>
        <authorList>
            <person name="Tassone E.E."/>
        </authorList>
    </citation>
    <scope>NUCLEOTIDE SEQUENCE</scope>
</reference>
<dbReference type="AlphaFoldDB" id="A0A1B6LJ24"/>
<keyword evidence="1" id="KW-0472">Membrane</keyword>
<feature type="non-terminal residue" evidence="2">
    <location>
        <position position="1"/>
    </location>
</feature>
<feature type="transmembrane region" description="Helical" evidence="1">
    <location>
        <begin position="15"/>
        <end position="42"/>
    </location>
</feature>
<evidence type="ECO:0000256" key="1">
    <source>
        <dbReference type="SAM" id="Phobius"/>
    </source>
</evidence>
<proteinExistence type="predicted"/>
<accession>A0A1B6LJ24</accession>
<gene>
    <name evidence="2" type="ORF">g.16095</name>
</gene>
<keyword evidence="1" id="KW-1133">Transmembrane helix</keyword>
<feature type="transmembrane region" description="Helical" evidence="1">
    <location>
        <begin position="86"/>
        <end position="110"/>
    </location>
</feature>
<organism evidence="2">
    <name type="scientific">Graphocephala atropunctata</name>
    <dbReference type="NCBI Taxonomy" id="36148"/>
    <lineage>
        <taxon>Eukaryota</taxon>
        <taxon>Metazoa</taxon>
        <taxon>Ecdysozoa</taxon>
        <taxon>Arthropoda</taxon>
        <taxon>Hexapoda</taxon>
        <taxon>Insecta</taxon>
        <taxon>Pterygota</taxon>
        <taxon>Neoptera</taxon>
        <taxon>Paraneoptera</taxon>
        <taxon>Hemiptera</taxon>
        <taxon>Auchenorrhyncha</taxon>
        <taxon>Membracoidea</taxon>
        <taxon>Cicadellidae</taxon>
        <taxon>Cicadellinae</taxon>
        <taxon>Cicadellini</taxon>
        <taxon>Graphocephala</taxon>
    </lineage>
</organism>
<dbReference type="InterPro" id="IPR031720">
    <property type="entry name" value="DUF4728"/>
</dbReference>
<name>A0A1B6LJ24_9HEMI</name>
<dbReference type="EMBL" id="GEBQ01016317">
    <property type="protein sequence ID" value="JAT23660.1"/>
    <property type="molecule type" value="Transcribed_RNA"/>
</dbReference>
<sequence length="121" mass="14007">DFRIPLVDSIDSETYTWIIVEMVIDMLIQTSHLVTSFLLLLGVYQEKGKFIPPWLYTTVLVAISELIFSSYLSFRYVFGVALTFSPVYYLLTIVDMMDEVYGFVVVYSYYRSLPVEGSRVV</sequence>
<keyword evidence="1" id="KW-0812">Transmembrane</keyword>
<dbReference type="Pfam" id="PF15860">
    <property type="entry name" value="DUF4728"/>
    <property type="match status" value="1"/>
</dbReference>
<evidence type="ECO:0000313" key="2">
    <source>
        <dbReference type="EMBL" id="JAT23660.1"/>
    </source>
</evidence>